<dbReference type="RefSeq" id="WP_106988243.1">
    <property type="nucleotide sequence ID" value="NZ_PYLP01000011.1"/>
</dbReference>
<gene>
    <name evidence="7" type="ORF">C7U55_08755</name>
</gene>
<dbReference type="SUPFAM" id="SSF54862">
    <property type="entry name" value="4Fe-4S ferredoxins"/>
    <property type="match status" value="1"/>
</dbReference>
<sequence>MLFYFTGTGNSLYVARQIEETPISIPQVLHQENLNFKDEKIGIVYPVYAGEAPQIVLEFLEKATFETDYFYLILTYGKDVTDAPECIARLLEEKGRHVNYIHSILMVDNYLPSFDMNEQRTMDKNVEQQIQQTLQDIQNKKEEIPKATQAGRDFHASAKEIFVKNPELINGEQIMVTDKCVGCGICTKVCPRGLFYVEDKKAKRKQNTCEFCLACAQNCPSKAIITKLKDANPNARYRHEKVSLKDIIEANQQV</sequence>
<dbReference type="Pfam" id="PF13237">
    <property type="entry name" value="Fer4_10"/>
    <property type="match status" value="1"/>
</dbReference>
<dbReference type="InterPro" id="IPR029039">
    <property type="entry name" value="Flavoprotein-like_sf"/>
</dbReference>
<dbReference type="InterPro" id="IPR050572">
    <property type="entry name" value="Fe-S_Ferredoxin"/>
</dbReference>
<keyword evidence="8" id="KW-1185">Reference proteome</keyword>
<dbReference type="PROSITE" id="PS51379">
    <property type="entry name" value="4FE4S_FER_2"/>
    <property type="match status" value="1"/>
</dbReference>
<dbReference type="InterPro" id="IPR047964">
    <property type="entry name" value="EFR1-like"/>
</dbReference>
<proteinExistence type="predicted"/>
<keyword evidence="5" id="KW-0175">Coiled coil</keyword>
<evidence type="ECO:0000256" key="3">
    <source>
        <dbReference type="ARBA" id="ARBA00023004"/>
    </source>
</evidence>
<dbReference type="PROSITE" id="PS00198">
    <property type="entry name" value="4FE4S_FER_1"/>
    <property type="match status" value="2"/>
</dbReference>
<keyword evidence="4" id="KW-0411">Iron-sulfur</keyword>
<evidence type="ECO:0000256" key="2">
    <source>
        <dbReference type="ARBA" id="ARBA00022723"/>
    </source>
</evidence>
<organism evidence="7 8">
    <name type="scientific">Faecalibacillus faecis</name>
    <dbReference type="NCBI Taxonomy" id="1982628"/>
    <lineage>
        <taxon>Bacteria</taxon>
        <taxon>Bacillati</taxon>
        <taxon>Bacillota</taxon>
        <taxon>Erysipelotrichia</taxon>
        <taxon>Erysipelotrichales</taxon>
        <taxon>Coprobacillaceae</taxon>
        <taxon>Faecalibacillus</taxon>
    </lineage>
</organism>
<evidence type="ECO:0000259" key="6">
    <source>
        <dbReference type="PROSITE" id="PS51379"/>
    </source>
</evidence>
<keyword evidence="1" id="KW-0004">4Fe-4S</keyword>
<keyword evidence="3" id="KW-0408">Iron</keyword>
<dbReference type="AlphaFoldDB" id="A0A2T3FWX3"/>
<dbReference type="GeneID" id="77471177"/>
<dbReference type="GO" id="GO:0051539">
    <property type="term" value="F:4 iron, 4 sulfur cluster binding"/>
    <property type="evidence" value="ECO:0007669"/>
    <property type="project" value="UniProtKB-KW"/>
</dbReference>
<dbReference type="GO" id="GO:0046872">
    <property type="term" value="F:metal ion binding"/>
    <property type="evidence" value="ECO:0007669"/>
    <property type="project" value="UniProtKB-KW"/>
</dbReference>
<dbReference type="SUPFAM" id="SSF52218">
    <property type="entry name" value="Flavoproteins"/>
    <property type="match status" value="1"/>
</dbReference>
<keyword evidence="2" id="KW-0479">Metal-binding</keyword>
<dbReference type="InterPro" id="IPR017896">
    <property type="entry name" value="4Fe4S_Fe-S-bd"/>
</dbReference>
<evidence type="ECO:0000256" key="4">
    <source>
        <dbReference type="ARBA" id="ARBA00023014"/>
    </source>
</evidence>
<dbReference type="EMBL" id="PYLP01000011">
    <property type="protein sequence ID" value="PST39751.1"/>
    <property type="molecule type" value="Genomic_DNA"/>
</dbReference>
<evidence type="ECO:0000313" key="7">
    <source>
        <dbReference type="EMBL" id="PST39751.1"/>
    </source>
</evidence>
<protein>
    <submittedName>
        <fullName evidence="7">4Fe-4S ferredoxin</fullName>
    </submittedName>
</protein>
<dbReference type="Gene3D" id="3.30.70.20">
    <property type="match status" value="1"/>
</dbReference>
<dbReference type="NCBIfam" id="NF038196">
    <property type="entry name" value="ferrodoxin_EFR1"/>
    <property type="match status" value="1"/>
</dbReference>
<evidence type="ECO:0000256" key="1">
    <source>
        <dbReference type="ARBA" id="ARBA00022485"/>
    </source>
</evidence>
<feature type="domain" description="4Fe-4S ferredoxin-type" evidence="6">
    <location>
        <begin position="171"/>
        <end position="200"/>
    </location>
</feature>
<dbReference type="PANTHER" id="PTHR43687">
    <property type="entry name" value="ADENYLYLSULFATE REDUCTASE, BETA SUBUNIT"/>
    <property type="match status" value="1"/>
</dbReference>
<feature type="coiled-coil region" evidence="5">
    <location>
        <begin position="123"/>
        <end position="150"/>
    </location>
</feature>
<dbReference type="InterPro" id="IPR017900">
    <property type="entry name" value="4Fe4S_Fe_S_CS"/>
</dbReference>
<dbReference type="Proteomes" id="UP000241201">
    <property type="component" value="Unassembled WGS sequence"/>
</dbReference>
<evidence type="ECO:0000256" key="5">
    <source>
        <dbReference type="SAM" id="Coils"/>
    </source>
</evidence>
<dbReference type="PANTHER" id="PTHR43687:SF1">
    <property type="entry name" value="FERREDOXIN III"/>
    <property type="match status" value="1"/>
</dbReference>
<reference evidence="8" key="1">
    <citation type="submission" date="2018-03" db="EMBL/GenBank/DDBJ databases">
        <title>Lachnoclostridium SNUG30370 gen.nov., sp.nov., isolated from human faeces.</title>
        <authorList>
            <person name="Seo B."/>
            <person name="Jeon K."/>
            <person name="Ko G."/>
        </authorList>
    </citation>
    <scope>NUCLEOTIDE SEQUENCE [LARGE SCALE GENOMIC DNA]</scope>
    <source>
        <strain evidence="8">SNUG30370</strain>
    </source>
</reference>
<accession>A0A2T3FWX3</accession>
<evidence type="ECO:0000313" key="8">
    <source>
        <dbReference type="Proteomes" id="UP000241201"/>
    </source>
</evidence>
<comment type="caution">
    <text evidence="7">The sequence shown here is derived from an EMBL/GenBank/DDBJ whole genome shotgun (WGS) entry which is preliminary data.</text>
</comment>
<name>A0A2T3FWX3_9FIRM</name>